<organism evidence="1">
    <name type="scientific">gut metagenome</name>
    <dbReference type="NCBI Taxonomy" id="749906"/>
    <lineage>
        <taxon>unclassified sequences</taxon>
        <taxon>metagenomes</taxon>
        <taxon>organismal metagenomes</taxon>
    </lineage>
</organism>
<comment type="caution">
    <text evidence="1">The sequence shown here is derived from an EMBL/GenBank/DDBJ whole genome shotgun (WGS) entry which is preliminary data.</text>
</comment>
<dbReference type="AlphaFoldDB" id="J9CB45"/>
<reference evidence="1" key="1">
    <citation type="journal article" date="2012" name="PLoS ONE">
        <title>Gene sets for utilization of primary and secondary nutrition supplies in the distal gut of endangered iberian lynx.</title>
        <authorList>
            <person name="Alcaide M."/>
            <person name="Messina E."/>
            <person name="Richter M."/>
            <person name="Bargiela R."/>
            <person name="Peplies J."/>
            <person name="Huws S.A."/>
            <person name="Newbold C.J."/>
            <person name="Golyshin P.N."/>
            <person name="Simon M.A."/>
            <person name="Lopez G."/>
            <person name="Yakimov M.M."/>
            <person name="Ferrer M."/>
        </authorList>
    </citation>
    <scope>NUCLEOTIDE SEQUENCE</scope>
</reference>
<protein>
    <submittedName>
        <fullName evidence="1">Uncharacterized protein</fullName>
    </submittedName>
</protein>
<gene>
    <name evidence="1" type="ORF">EVA_14782</name>
</gene>
<accession>J9CB45</accession>
<name>J9CB45_9ZZZZ</name>
<evidence type="ECO:0000313" key="1">
    <source>
        <dbReference type="EMBL" id="EJW97110.1"/>
    </source>
</evidence>
<proteinExistence type="predicted"/>
<sequence length="59" mass="6297">MPPYVRKGCFPPYVLSVVSKKGGLKMCPLSGGVNKVALGLVSEGETIRWSSNPHSPLNL</sequence>
<dbReference type="EMBL" id="AMCI01004938">
    <property type="protein sequence ID" value="EJW97110.1"/>
    <property type="molecule type" value="Genomic_DNA"/>
</dbReference>